<protein>
    <recommendedName>
        <fullName evidence="3">ELMO domain-containing protein</fullName>
    </recommendedName>
</protein>
<reference evidence="4" key="1">
    <citation type="journal article" date="2023" name="Mol. Biol. Evol.">
        <title>Third-Generation Sequencing Reveals the Adaptive Role of the Epigenome in Three Deep-Sea Polychaetes.</title>
        <authorList>
            <person name="Perez M."/>
            <person name="Aroh O."/>
            <person name="Sun Y."/>
            <person name="Lan Y."/>
            <person name="Juniper S.K."/>
            <person name="Young C.R."/>
            <person name="Angers B."/>
            <person name="Qian P.Y."/>
        </authorList>
    </citation>
    <scope>NUCLEOTIDE SEQUENCE</scope>
    <source>
        <strain evidence="4">P08H-3</strain>
    </source>
</reference>
<feature type="compositionally biased region" description="Pro residues" evidence="2">
    <location>
        <begin position="529"/>
        <end position="538"/>
    </location>
</feature>
<proteinExistence type="predicted"/>
<dbReference type="InterPro" id="IPR050868">
    <property type="entry name" value="ELMO_domain-containing"/>
</dbReference>
<dbReference type="PROSITE" id="PS51335">
    <property type="entry name" value="ELMO"/>
    <property type="match status" value="1"/>
</dbReference>
<accession>A0AAD9K1K0</accession>
<dbReference type="InterPro" id="IPR011993">
    <property type="entry name" value="PH-like_dom_sf"/>
</dbReference>
<dbReference type="PANTHER" id="PTHR12771">
    <property type="entry name" value="ENGULFMENT AND CELL MOTILITY"/>
    <property type="match status" value="1"/>
</dbReference>
<evidence type="ECO:0000259" key="3">
    <source>
        <dbReference type="PROSITE" id="PS51335"/>
    </source>
</evidence>
<evidence type="ECO:0000313" key="5">
    <source>
        <dbReference type="Proteomes" id="UP001208570"/>
    </source>
</evidence>
<dbReference type="GO" id="GO:0048870">
    <property type="term" value="P:cell motility"/>
    <property type="evidence" value="ECO:0007669"/>
    <property type="project" value="TreeGrafter"/>
</dbReference>
<dbReference type="InterPro" id="IPR001849">
    <property type="entry name" value="PH_domain"/>
</dbReference>
<dbReference type="Gene3D" id="6.10.250.810">
    <property type="match status" value="1"/>
</dbReference>
<feature type="region of interest" description="Disordered" evidence="2">
    <location>
        <begin position="529"/>
        <end position="548"/>
    </location>
</feature>
<dbReference type="GO" id="GO:0005886">
    <property type="term" value="C:plasma membrane"/>
    <property type="evidence" value="ECO:0007669"/>
    <property type="project" value="TreeGrafter"/>
</dbReference>
<dbReference type="AlphaFoldDB" id="A0AAD9K1K0"/>
<dbReference type="Pfam" id="PF04727">
    <property type="entry name" value="ELMO_CED12"/>
    <property type="match status" value="1"/>
</dbReference>
<dbReference type="Proteomes" id="UP001208570">
    <property type="component" value="Unassembled WGS sequence"/>
</dbReference>
<gene>
    <name evidence="4" type="ORF">LSH36_101g00020</name>
</gene>
<evidence type="ECO:0000256" key="2">
    <source>
        <dbReference type="SAM" id="MobiDB-lite"/>
    </source>
</evidence>
<comment type="caution">
    <text evidence="4">The sequence shown here is derived from an EMBL/GenBank/DDBJ whole genome shotgun (WGS) entry which is preliminary data.</text>
</comment>
<feature type="domain" description="ELMO" evidence="3">
    <location>
        <begin position="150"/>
        <end position="315"/>
    </location>
</feature>
<evidence type="ECO:0000256" key="1">
    <source>
        <dbReference type="ARBA" id="ARBA00024863"/>
    </source>
</evidence>
<organism evidence="4 5">
    <name type="scientific">Paralvinella palmiformis</name>
    <dbReference type="NCBI Taxonomy" id="53620"/>
    <lineage>
        <taxon>Eukaryota</taxon>
        <taxon>Metazoa</taxon>
        <taxon>Spiralia</taxon>
        <taxon>Lophotrochozoa</taxon>
        <taxon>Annelida</taxon>
        <taxon>Polychaeta</taxon>
        <taxon>Sedentaria</taxon>
        <taxon>Canalipalpata</taxon>
        <taxon>Terebellida</taxon>
        <taxon>Terebelliformia</taxon>
        <taxon>Alvinellidae</taxon>
        <taxon>Paralvinella</taxon>
    </lineage>
</organism>
<comment type="function">
    <text evidence="1">Involved in cytoskeletal rearrangements required for phagocytosis of apoptotic cells and cell motility. Acts in association with DOCK1 and CRK. Was initially proposed to be required in complex with DOCK1 to activate Rac Rho small GTPases. May enhance the guanine nucleotide exchange factor (GEF) activity of DOCK1.</text>
</comment>
<sequence>MEYKLLGVGIPSRYSGVPTHGKKYTGTGNSVVVEQEVTPVTLTDHLAKTQNPETQKWALALINALFLKADNKKRKKIAESIQSKSIRTIILNNVIRRTTISAAVEGRYPTAPQVDAEMSHQLYVLQTLLFNLLEERKNTKADSTDQMTLNCIKELRRLAFDVDGHGDSLGKRQNYVKDYKKLGFRNHANPVDDFTLVPPGVLALDNMVYFAKHHQEEYTKVVLENTTRADDHDLPVAEASIEMTKVLCDVLKVGEPPTEDGRVYYPMLFTHEKPFEELFCICLQLLNKTWKEMRAAAADFSKVLLVAQEQITRTMDKCSDNFDRFKNHLWSLSYQELNKIWLRDRKSKEELESQAKPIVELRERLKPEILDLIKQQRLNYLVEGSRFYSRPGRKGERVWFCCLSPNHKVFYYGECDEINKPTIEQLKNKLAVVDIKRLLTGKECPHVKEKRKHNTASLAFSIQTEAEIEKDPLNFIALDQEAFNMWTDGINALIGNPMTSQLAQQELEMLLSMEIKIRLLDTEGIPIPKTPPPIPEEPPNYDFSCNGV</sequence>
<evidence type="ECO:0000313" key="4">
    <source>
        <dbReference type="EMBL" id="KAK2162225.1"/>
    </source>
</evidence>
<dbReference type="Pfam" id="PF16457">
    <property type="entry name" value="PH_12"/>
    <property type="match status" value="1"/>
</dbReference>
<keyword evidence="5" id="KW-1185">Reference proteome</keyword>
<dbReference type="Pfam" id="PF11841">
    <property type="entry name" value="ELMO_ARM"/>
    <property type="match status" value="1"/>
</dbReference>
<dbReference type="InterPro" id="IPR006816">
    <property type="entry name" value="ELMO_dom"/>
</dbReference>
<dbReference type="Gene3D" id="2.30.29.30">
    <property type="entry name" value="Pleckstrin-homology domain (PH domain)/Phosphotyrosine-binding domain (PTB)"/>
    <property type="match status" value="1"/>
</dbReference>
<dbReference type="EMBL" id="JAODUP010000101">
    <property type="protein sequence ID" value="KAK2162225.1"/>
    <property type="molecule type" value="Genomic_DNA"/>
</dbReference>
<dbReference type="GO" id="GO:0007015">
    <property type="term" value="P:actin filament organization"/>
    <property type="evidence" value="ECO:0007669"/>
    <property type="project" value="TreeGrafter"/>
</dbReference>
<dbReference type="SUPFAM" id="SSF50729">
    <property type="entry name" value="PH domain-like"/>
    <property type="match status" value="1"/>
</dbReference>
<dbReference type="PANTHER" id="PTHR12771:SF56">
    <property type="entry name" value="CED-12"/>
    <property type="match status" value="1"/>
</dbReference>
<name>A0AAD9K1K0_9ANNE</name>
<dbReference type="InterPro" id="IPR024574">
    <property type="entry name" value="ELMO_ARM"/>
</dbReference>